<dbReference type="InterPro" id="IPR023416">
    <property type="entry name" value="Transthyretin/HIU_hydrolase_d"/>
</dbReference>
<proteinExistence type="inferred from homology"/>
<dbReference type="PRINTS" id="PR00189">
    <property type="entry name" value="TRNSTHYRETIN"/>
</dbReference>
<dbReference type="Proteomes" id="UP000198741">
    <property type="component" value="Chromosome I"/>
</dbReference>
<evidence type="ECO:0000313" key="11">
    <source>
        <dbReference type="EMBL" id="SDO51153.1"/>
    </source>
</evidence>
<comment type="subunit">
    <text evidence="4 8">Homotetramer.</text>
</comment>
<dbReference type="OrthoDB" id="9792386at2"/>
<evidence type="ECO:0000256" key="3">
    <source>
        <dbReference type="ARBA" id="ARBA00009850"/>
    </source>
</evidence>
<name>A0A1H0K5U5_9ACTN</name>
<dbReference type="EC" id="3.5.2.17" evidence="8"/>
<evidence type="ECO:0000313" key="12">
    <source>
        <dbReference type="Proteomes" id="UP000198741"/>
    </source>
</evidence>
<evidence type="ECO:0000256" key="8">
    <source>
        <dbReference type="RuleBase" id="RU361270"/>
    </source>
</evidence>
<dbReference type="Gene3D" id="2.60.40.180">
    <property type="entry name" value="Transthyretin/hydroxyisourate hydrolase domain"/>
    <property type="match status" value="1"/>
</dbReference>
<evidence type="ECO:0000256" key="6">
    <source>
        <dbReference type="ARBA" id="ARBA00022801"/>
    </source>
</evidence>
<feature type="binding site" evidence="7">
    <location>
        <position position="117"/>
    </location>
    <ligand>
        <name>substrate</name>
    </ligand>
</feature>
<dbReference type="GO" id="GO:0033971">
    <property type="term" value="F:hydroxyisourate hydrolase activity"/>
    <property type="evidence" value="ECO:0007669"/>
    <property type="project" value="UniProtKB-EC"/>
</dbReference>
<evidence type="ECO:0000256" key="9">
    <source>
        <dbReference type="SAM" id="MobiDB-lite"/>
    </source>
</evidence>
<evidence type="ECO:0000256" key="2">
    <source>
        <dbReference type="ARBA" id="ARBA00002704"/>
    </source>
</evidence>
<comment type="catalytic activity">
    <reaction evidence="1 8">
        <text>5-hydroxyisourate + H2O = 5-hydroxy-2-oxo-4-ureido-2,5-dihydro-1H-imidazole-5-carboxylate + H(+)</text>
        <dbReference type="Rhea" id="RHEA:23736"/>
        <dbReference type="ChEBI" id="CHEBI:15377"/>
        <dbReference type="ChEBI" id="CHEBI:15378"/>
        <dbReference type="ChEBI" id="CHEBI:18072"/>
        <dbReference type="ChEBI" id="CHEBI:58639"/>
        <dbReference type="EC" id="3.5.2.17"/>
    </reaction>
</comment>
<dbReference type="InterPro" id="IPR014306">
    <property type="entry name" value="Hydroxyisourate_hydrolase"/>
</dbReference>
<dbReference type="STRING" id="1090615.SAMN04515671_1172"/>
<dbReference type="InterPro" id="IPR036817">
    <property type="entry name" value="Transthyretin/HIU_hydrolase_sf"/>
</dbReference>
<protein>
    <recommendedName>
        <fullName evidence="8">5-hydroxyisourate hydrolase</fullName>
        <shortName evidence="8">HIU hydrolase</shortName>
        <shortName evidence="8">HIUHase</shortName>
        <ecNumber evidence="8">3.5.2.17</ecNumber>
    </recommendedName>
</protein>
<dbReference type="EMBL" id="LT629710">
    <property type="protein sequence ID" value="SDO51153.1"/>
    <property type="molecule type" value="Genomic_DNA"/>
</dbReference>
<feature type="binding site" evidence="7">
    <location>
        <position position="54"/>
    </location>
    <ligand>
        <name>substrate</name>
    </ligand>
</feature>
<dbReference type="Pfam" id="PF00576">
    <property type="entry name" value="Transthyretin"/>
    <property type="match status" value="1"/>
</dbReference>
<dbReference type="GO" id="GO:0006144">
    <property type="term" value="P:purine nucleobase metabolic process"/>
    <property type="evidence" value="ECO:0007669"/>
    <property type="project" value="UniProtKB-KW"/>
</dbReference>
<evidence type="ECO:0000259" key="10">
    <source>
        <dbReference type="Pfam" id="PF00576"/>
    </source>
</evidence>
<dbReference type="AlphaFoldDB" id="A0A1H0K5U5"/>
<organism evidence="11 12">
    <name type="scientific">Nakamurella panacisegetis</name>
    <dbReference type="NCBI Taxonomy" id="1090615"/>
    <lineage>
        <taxon>Bacteria</taxon>
        <taxon>Bacillati</taxon>
        <taxon>Actinomycetota</taxon>
        <taxon>Actinomycetes</taxon>
        <taxon>Nakamurellales</taxon>
        <taxon>Nakamurellaceae</taxon>
        <taxon>Nakamurella</taxon>
    </lineage>
</organism>
<comment type="function">
    <text evidence="2">Catalyzes the hydrolysis of 5-hydroxyisourate (HIU) to 2-oxo-4-hydroxy-4-carboxy-5-ureidoimidazoline (OHCU).</text>
</comment>
<evidence type="ECO:0000256" key="1">
    <source>
        <dbReference type="ARBA" id="ARBA00001043"/>
    </source>
</evidence>
<keyword evidence="6 8" id="KW-0378">Hydrolase</keyword>
<evidence type="ECO:0000256" key="5">
    <source>
        <dbReference type="ARBA" id="ARBA00022631"/>
    </source>
</evidence>
<accession>A0A1H0K5U5</accession>
<keyword evidence="12" id="KW-1185">Reference proteome</keyword>
<reference evidence="11 12" key="1">
    <citation type="submission" date="2016-10" db="EMBL/GenBank/DDBJ databases">
        <authorList>
            <person name="de Groot N.N."/>
        </authorList>
    </citation>
    <scope>NUCLEOTIDE SEQUENCE [LARGE SCALE GENOMIC DNA]</scope>
    <source>
        <strain evidence="12">P4-7,KCTC 19426,CECT 7604</strain>
    </source>
</reference>
<evidence type="ECO:0000256" key="7">
    <source>
        <dbReference type="PIRSR" id="PIRSR600895-51"/>
    </source>
</evidence>
<evidence type="ECO:0000256" key="4">
    <source>
        <dbReference type="ARBA" id="ARBA00011881"/>
    </source>
</evidence>
<dbReference type="PANTHER" id="PTHR10395">
    <property type="entry name" value="URICASE AND TRANSTHYRETIN-RELATED"/>
    <property type="match status" value="1"/>
</dbReference>
<dbReference type="SUPFAM" id="SSF49472">
    <property type="entry name" value="Transthyretin (synonym: prealbumin)"/>
    <property type="match status" value="1"/>
</dbReference>
<comment type="similarity">
    <text evidence="3 8">Belongs to the transthyretin family. 5-hydroxyisourate hydrolase subfamily.</text>
</comment>
<feature type="region of interest" description="Disordered" evidence="9">
    <location>
        <begin position="1"/>
        <end position="23"/>
    </location>
</feature>
<dbReference type="RefSeq" id="WP_090475031.1">
    <property type="nucleotide sequence ID" value="NZ_LT629710.1"/>
</dbReference>
<dbReference type="PANTHER" id="PTHR10395:SF7">
    <property type="entry name" value="5-HYDROXYISOURATE HYDROLASE"/>
    <property type="match status" value="1"/>
</dbReference>
<dbReference type="NCBIfam" id="TIGR02962">
    <property type="entry name" value="hdxy_isourate"/>
    <property type="match status" value="1"/>
</dbReference>
<gene>
    <name evidence="11" type="ORF">SAMN04515671_1172</name>
</gene>
<sequence>MSEPSRASIERVSTHLLDTGAGRPAAGVEVSLEQLRPDGTATAVGGGVTDADGRVAQLNAEPLEPGEYRLVFVTADYFRAVHGAMFYPRIAVSVLLPATRAHFHIPVLASTYSYSTYLGS</sequence>
<keyword evidence="5 8" id="KW-0659">Purine metabolism</keyword>
<feature type="binding site" evidence="7">
    <location>
        <position position="15"/>
    </location>
    <ligand>
        <name>substrate</name>
    </ligand>
</feature>
<feature type="domain" description="Transthyretin/hydroxyisourate hydrolase" evidence="10">
    <location>
        <begin position="12"/>
        <end position="119"/>
    </location>
</feature>
<dbReference type="InterPro" id="IPR000895">
    <property type="entry name" value="Transthyretin/HIU_hydrolase"/>
</dbReference>